<sequence>MFNPRISVVVLTHNRIARLLDTLKRLRALPERPRIIVADNASEDGTALLVGVMFPDVLLVPCKANLGAAARNWAVGCVQTEYVAFCDDDTQWTPGSLDQAVRVLDACPHIGILNARIETGATDVTAPDGEVMLQSRFDGTGLPGPSLVTYRAGACVMRTSVFRETGGYEPRFFIGGEEERVALDVLSAGYAIVRSPAAVVAHRPSPVRDRALQRRVLARNAAWTAWQRLPLAEAWRATARAIRCFRHERTLLADSLALLGGMPWCVHERRRVPDRVLALRAAVNRNPAVCDPLFHDPVNCDADRQKTSDVVARQPLHGDTRARQAAAHENAHK</sequence>
<name>A0A6J5F1U5_9BURK</name>
<evidence type="ECO:0000256" key="2">
    <source>
        <dbReference type="ARBA" id="ARBA00022676"/>
    </source>
</evidence>
<dbReference type="SUPFAM" id="SSF53448">
    <property type="entry name" value="Nucleotide-diphospho-sugar transferases"/>
    <property type="match status" value="1"/>
</dbReference>
<feature type="domain" description="Glycosyltransferase 2-like" evidence="4">
    <location>
        <begin position="7"/>
        <end position="164"/>
    </location>
</feature>
<organism evidence="5 6">
    <name type="scientific">Paraburkholderia solisilvae</name>
    <dbReference type="NCBI Taxonomy" id="624376"/>
    <lineage>
        <taxon>Bacteria</taxon>
        <taxon>Pseudomonadati</taxon>
        <taxon>Pseudomonadota</taxon>
        <taxon>Betaproteobacteria</taxon>
        <taxon>Burkholderiales</taxon>
        <taxon>Burkholderiaceae</taxon>
        <taxon>Paraburkholderia</taxon>
    </lineage>
</organism>
<dbReference type="PANTHER" id="PTHR43179:SF12">
    <property type="entry name" value="GALACTOFURANOSYLTRANSFERASE GLFT2"/>
    <property type="match status" value="1"/>
</dbReference>
<comment type="similarity">
    <text evidence="1">Belongs to the glycosyltransferase 2 family.</text>
</comment>
<dbReference type="InterPro" id="IPR001173">
    <property type="entry name" value="Glyco_trans_2-like"/>
</dbReference>
<evidence type="ECO:0000313" key="6">
    <source>
        <dbReference type="Proteomes" id="UP000494329"/>
    </source>
</evidence>
<dbReference type="RefSeq" id="WP_175115204.1">
    <property type="nucleotide sequence ID" value="NZ_CADIKF010000083.1"/>
</dbReference>
<dbReference type="PANTHER" id="PTHR43179">
    <property type="entry name" value="RHAMNOSYLTRANSFERASE WBBL"/>
    <property type="match status" value="1"/>
</dbReference>
<gene>
    <name evidence="5" type="ORF">LMG29739_06080</name>
</gene>
<keyword evidence="2" id="KW-0328">Glycosyltransferase</keyword>
<keyword evidence="3" id="KW-0808">Transferase</keyword>
<dbReference type="GO" id="GO:0016757">
    <property type="term" value="F:glycosyltransferase activity"/>
    <property type="evidence" value="ECO:0007669"/>
    <property type="project" value="UniProtKB-KW"/>
</dbReference>
<protein>
    <recommendedName>
        <fullName evidence="4">Glycosyltransferase 2-like domain-containing protein</fullName>
    </recommendedName>
</protein>
<reference evidence="5 6" key="1">
    <citation type="submission" date="2020-04" db="EMBL/GenBank/DDBJ databases">
        <authorList>
            <person name="De Canck E."/>
        </authorList>
    </citation>
    <scope>NUCLEOTIDE SEQUENCE [LARGE SCALE GENOMIC DNA]</scope>
    <source>
        <strain evidence="5 6">LMG 29739</strain>
    </source>
</reference>
<keyword evidence="6" id="KW-1185">Reference proteome</keyword>
<dbReference type="Proteomes" id="UP000494329">
    <property type="component" value="Unassembled WGS sequence"/>
</dbReference>
<dbReference type="EMBL" id="CADIKF010000083">
    <property type="protein sequence ID" value="CAB3771661.1"/>
    <property type="molecule type" value="Genomic_DNA"/>
</dbReference>
<dbReference type="Pfam" id="PF00535">
    <property type="entry name" value="Glycos_transf_2"/>
    <property type="match status" value="1"/>
</dbReference>
<dbReference type="InterPro" id="IPR029044">
    <property type="entry name" value="Nucleotide-diphossugar_trans"/>
</dbReference>
<accession>A0A6J5F1U5</accession>
<evidence type="ECO:0000313" key="5">
    <source>
        <dbReference type="EMBL" id="CAB3771661.1"/>
    </source>
</evidence>
<evidence type="ECO:0000256" key="1">
    <source>
        <dbReference type="ARBA" id="ARBA00006739"/>
    </source>
</evidence>
<evidence type="ECO:0000259" key="4">
    <source>
        <dbReference type="Pfam" id="PF00535"/>
    </source>
</evidence>
<evidence type="ECO:0000256" key="3">
    <source>
        <dbReference type="ARBA" id="ARBA00022679"/>
    </source>
</evidence>
<proteinExistence type="inferred from homology"/>
<dbReference type="Gene3D" id="3.90.550.10">
    <property type="entry name" value="Spore Coat Polysaccharide Biosynthesis Protein SpsA, Chain A"/>
    <property type="match status" value="1"/>
</dbReference>
<dbReference type="AlphaFoldDB" id="A0A6J5F1U5"/>